<keyword evidence="4" id="KW-0732">Signal</keyword>
<sequence length="916" mass="102803">MLVNRTFKKSALSNSMHAIIQWRHSRQLCLSIFLSLFAQQGFSQNPPAVAEPASDPVASADMKQEIRDLALSQGKDTSEELEKIENFQATSTEPDSLEMLQQQQNSSEPIAAFQPIELENLDDLPVMPVDANMAAEIFQIAEQAKQEARQYRAEQNTEVLINDATQQEQAEINQSPVNVDQLMDSIRADSQIVVEANTSGRTLTELGLNTEVADADKPGFFRRLLYKVRPPRELNTARVPRISADVVITGAENSGEVSAEAYATALENLRVNVRGKLSSFTQESFADFPSALPQLRSLSNQAAQAVGFYHAEFKFEKLNDSRVRVLVTPNTPVRVQEQNIEFSGPGENLAQFQVIRVLPDQDVGDVFHHGLYEETKTRINDAASNNGFFDGYWRLHDVKVAQPQNTADINLRYETGERYTLGPAQFRMSDPSKEFPLDMDILESMVPWEDGADYTFWRVNGLANNLTNSRYFNYTLVDTMRPDPLERPPELPPDIQALVDQRKLSAEDFQPVQDQKDLSSTEEVTQSVVDEDQFAGTQEAEPNENIRQLRVEQQTQQSEEERLKEQARLEKKIPVIVTLNADKLNSAEVGAGYGTDTGMRVRGQYRRAIVNRRGHSFDANLELSEIRQSLDGRYSIPYNHPLNDYITLVAGYEREERSDVSAGNDLLIESAVAGADRIIKNPRGSWQHAYGLRYRLDRLTQNGVVDIDKIPDAFIGNGSTEQQSLLFGYELSRTDSSPRVNPTRGFKQIYKVELGSESLLSDADMAILNAGWRFIYSLGENNDHQFVGRADLGYIVTEDFSKVPYNLRYFAGGDQTIRGFDFKSLSPQIDGFKIGGQALGVGSLEYNYQFREGWRAAIFSDFGNAYDADFSNPTEYSVGLGVRWASPIGPIRVDVASGISDENHPIRLHFFIGSQL</sequence>
<dbReference type="Proteomes" id="UP000503440">
    <property type="component" value="Chromosome"/>
</dbReference>
<feature type="region of interest" description="Disordered" evidence="7">
    <location>
        <begin position="509"/>
        <end position="544"/>
    </location>
</feature>
<dbReference type="GO" id="GO:0097347">
    <property type="term" value="C:TAM protein secretion complex"/>
    <property type="evidence" value="ECO:0007669"/>
    <property type="project" value="TreeGrafter"/>
</dbReference>
<evidence type="ECO:0000256" key="5">
    <source>
        <dbReference type="ARBA" id="ARBA00023136"/>
    </source>
</evidence>
<evidence type="ECO:0000256" key="4">
    <source>
        <dbReference type="ARBA" id="ARBA00022729"/>
    </source>
</evidence>
<evidence type="ECO:0000256" key="3">
    <source>
        <dbReference type="ARBA" id="ARBA00022692"/>
    </source>
</evidence>
<proteinExistence type="predicted"/>
<evidence type="ECO:0000259" key="8">
    <source>
        <dbReference type="Pfam" id="PF01103"/>
    </source>
</evidence>
<dbReference type="GO" id="GO:0009306">
    <property type="term" value="P:protein secretion"/>
    <property type="evidence" value="ECO:0007669"/>
    <property type="project" value="TreeGrafter"/>
</dbReference>
<evidence type="ECO:0000313" key="10">
    <source>
        <dbReference type="Proteomes" id="UP000503440"/>
    </source>
</evidence>
<dbReference type="InterPro" id="IPR039910">
    <property type="entry name" value="D15-like"/>
</dbReference>
<gene>
    <name evidence="9" type="ORF">FSC09_06115</name>
</gene>
<organism evidence="9 10">
    <name type="scientific">Acinetobacter indicus</name>
    <dbReference type="NCBI Taxonomy" id="756892"/>
    <lineage>
        <taxon>Bacteria</taxon>
        <taxon>Pseudomonadati</taxon>
        <taxon>Pseudomonadota</taxon>
        <taxon>Gammaproteobacteria</taxon>
        <taxon>Moraxellales</taxon>
        <taxon>Moraxellaceae</taxon>
        <taxon>Acinetobacter</taxon>
    </lineage>
</organism>
<dbReference type="Pfam" id="PF01103">
    <property type="entry name" value="Omp85"/>
    <property type="match status" value="1"/>
</dbReference>
<name>A0A6C0Y1L4_9GAMM</name>
<evidence type="ECO:0000313" key="9">
    <source>
        <dbReference type="EMBL" id="QIC70009.1"/>
    </source>
</evidence>
<keyword evidence="3" id="KW-0812">Transmembrane</keyword>
<evidence type="ECO:0000256" key="6">
    <source>
        <dbReference type="ARBA" id="ARBA00023237"/>
    </source>
</evidence>
<protein>
    <submittedName>
        <fullName evidence="9">BamA/TamA family outer membrane protein</fullName>
    </submittedName>
</protein>
<dbReference type="PANTHER" id="PTHR12815:SF47">
    <property type="entry name" value="TRANSLOCATION AND ASSEMBLY MODULE SUBUNIT TAMA"/>
    <property type="match status" value="1"/>
</dbReference>
<keyword evidence="2" id="KW-1134">Transmembrane beta strand</keyword>
<keyword evidence="6" id="KW-0998">Cell outer membrane</keyword>
<dbReference type="AlphaFoldDB" id="A0A6C0Y1L4"/>
<dbReference type="RefSeq" id="WP_163145721.1">
    <property type="nucleotide sequence ID" value="NZ_CP044455.1"/>
</dbReference>
<keyword evidence="5" id="KW-0472">Membrane</keyword>
<evidence type="ECO:0000256" key="1">
    <source>
        <dbReference type="ARBA" id="ARBA00004370"/>
    </source>
</evidence>
<dbReference type="Gene3D" id="2.40.160.50">
    <property type="entry name" value="membrane protein fhac: a member of the omp85/tpsb transporter family"/>
    <property type="match status" value="1"/>
</dbReference>
<accession>A0A6C0Y1L4</accession>
<evidence type="ECO:0000256" key="7">
    <source>
        <dbReference type="SAM" id="MobiDB-lite"/>
    </source>
</evidence>
<dbReference type="GO" id="GO:0009279">
    <property type="term" value="C:cell outer membrane"/>
    <property type="evidence" value="ECO:0007669"/>
    <property type="project" value="TreeGrafter"/>
</dbReference>
<dbReference type="EMBL" id="CP044455">
    <property type="protein sequence ID" value="QIC70009.1"/>
    <property type="molecule type" value="Genomic_DNA"/>
</dbReference>
<dbReference type="PANTHER" id="PTHR12815">
    <property type="entry name" value="SORTING AND ASSEMBLY MACHINERY SAMM50 PROTEIN FAMILY MEMBER"/>
    <property type="match status" value="1"/>
</dbReference>
<comment type="subcellular location">
    <subcellularLocation>
        <location evidence="1">Membrane</location>
    </subcellularLocation>
</comment>
<evidence type="ECO:0000256" key="2">
    <source>
        <dbReference type="ARBA" id="ARBA00022452"/>
    </source>
</evidence>
<feature type="domain" description="Bacterial surface antigen (D15)" evidence="8">
    <location>
        <begin position="613"/>
        <end position="914"/>
    </location>
</feature>
<dbReference type="Gene3D" id="3.10.20.310">
    <property type="entry name" value="membrane protein fhac"/>
    <property type="match status" value="1"/>
</dbReference>
<dbReference type="InterPro" id="IPR000184">
    <property type="entry name" value="Bac_surfAg_D15"/>
</dbReference>
<reference evidence="9 10" key="1">
    <citation type="submission" date="2019-09" db="EMBL/GenBank/DDBJ databases">
        <title>Non-baumannii Acinetobacter spp. carrying blaNDM-1 isolated in China.</title>
        <authorList>
            <person name="Cui C."/>
            <person name="Chen C."/>
            <person name="Sun J."/>
            <person name="Liu Y."/>
        </authorList>
    </citation>
    <scope>NUCLEOTIDE SEQUENCE [LARGE SCALE GENOMIC DNA]</scope>
    <source>
        <strain evidence="9 10">B18</strain>
    </source>
</reference>